<name>A0A179EVU8_PURLI</name>
<reference evidence="1 2" key="1">
    <citation type="submission" date="2016-02" db="EMBL/GenBank/DDBJ databases">
        <title>Biosynthesis of antibiotic leucinostatins and their inhibition on Phytophthora in bio-control Purpureocillium lilacinum.</title>
        <authorList>
            <person name="Wang G."/>
            <person name="Liu Z."/>
            <person name="Lin R."/>
            <person name="Li E."/>
            <person name="Mao Z."/>
            <person name="Ling J."/>
            <person name="Yin W."/>
            <person name="Xie B."/>
        </authorList>
    </citation>
    <scope>NUCLEOTIDE SEQUENCE [LARGE SCALE GENOMIC DNA]</scope>
    <source>
        <strain evidence="1">PLFJ-1</strain>
    </source>
</reference>
<proteinExistence type="predicted"/>
<dbReference type="AlphaFoldDB" id="A0A179EVU8"/>
<protein>
    <submittedName>
        <fullName evidence="1">Uncharacterized protein</fullName>
    </submittedName>
</protein>
<gene>
    <name evidence="1" type="ORF">VFPFJ_11760</name>
</gene>
<organism evidence="1 2">
    <name type="scientific">Purpureocillium lilacinum</name>
    <name type="common">Paecilomyces lilacinus</name>
    <dbReference type="NCBI Taxonomy" id="33203"/>
    <lineage>
        <taxon>Eukaryota</taxon>
        <taxon>Fungi</taxon>
        <taxon>Dikarya</taxon>
        <taxon>Ascomycota</taxon>
        <taxon>Pezizomycotina</taxon>
        <taxon>Sordariomycetes</taxon>
        <taxon>Hypocreomycetidae</taxon>
        <taxon>Hypocreales</taxon>
        <taxon>Ophiocordycipitaceae</taxon>
        <taxon>Purpureocillium</taxon>
    </lineage>
</organism>
<dbReference type="EMBL" id="LSBI01000128">
    <property type="protein sequence ID" value="OAQ57325.1"/>
    <property type="molecule type" value="Genomic_DNA"/>
</dbReference>
<accession>A0A179EVU8</accession>
<comment type="caution">
    <text evidence="1">The sequence shown here is derived from an EMBL/GenBank/DDBJ whole genome shotgun (WGS) entry which is preliminary data.</text>
</comment>
<evidence type="ECO:0000313" key="2">
    <source>
        <dbReference type="Proteomes" id="UP000078340"/>
    </source>
</evidence>
<evidence type="ECO:0000313" key="1">
    <source>
        <dbReference type="EMBL" id="OAQ57325.1"/>
    </source>
</evidence>
<dbReference type="Proteomes" id="UP000078340">
    <property type="component" value="Unassembled WGS sequence"/>
</dbReference>
<sequence length="187" mass="20861">MNNDSGYDQAVSPGAILEDEDIQVACPPPDKRMVKKRKRCDGGIAARIADRVDVVVWFCLACGRCEAWKEHSRYSPWSDTWTSFSGRKLKEPGRALARLGCTEERVEDLLRRSRYPSEMVLHLPNIDLTMASTLSDTKMTTLATNNKITPGGHITTMESHLQGCDSVSAVRHEAELFKGYEEQEGAS</sequence>